<keyword evidence="3" id="KW-1185">Reference proteome</keyword>
<dbReference type="AlphaFoldDB" id="A0AAE4BUC9"/>
<evidence type="ECO:0000313" key="2">
    <source>
        <dbReference type="EMBL" id="MDR6241661.1"/>
    </source>
</evidence>
<dbReference type="Pfam" id="PF04965">
    <property type="entry name" value="GPW_gp25"/>
    <property type="match status" value="1"/>
</dbReference>
<comment type="caution">
    <text evidence="2">The sequence shown here is derived from an EMBL/GenBank/DDBJ whole genome shotgun (WGS) entry which is preliminary data.</text>
</comment>
<dbReference type="Proteomes" id="UP001185092">
    <property type="component" value="Unassembled WGS sequence"/>
</dbReference>
<dbReference type="SUPFAM" id="SSF160719">
    <property type="entry name" value="gpW/gp25-like"/>
    <property type="match status" value="1"/>
</dbReference>
<dbReference type="Gene3D" id="3.10.450.40">
    <property type="match status" value="1"/>
</dbReference>
<organism evidence="2 3">
    <name type="scientific">Aureibacter tunicatorum</name>
    <dbReference type="NCBI Taxonomy" id="866807"/>
    <lineage>
        <taxon>Bacteria</taxon>
        <taxon>Pseudomonadati</taxon>
        <taxon>Bacteroidota</taxon>
        <taxon>Cytophagia</taxon>
        <taxon>Cytophagales</taxon>
        <taxon>Persicobacteraceae</taxon>
        <taxon>Aureibacter</taxon>
    </lineage>
</organism>
<feature type="domain" description="IraD/Gp25-like" evidence="1">
    <location>
        <begin position="29"/>
        <end position="116"/>
    </location>
</feature>
<evidence type="ECO:0000313" key="3">
    <source>
        <dbReference type="Proteomes" id="UP001185092"/>
    </source>
</evidence>
<proteinExistence type="predicted"/>
<accession>A0AAE4BUC9</accession>
<gene>
    <name evidence="2" type="ORF">HNQ88_004748</name>
</gene>
<name>A0AAE4BUC9_9BACT</name>
<dbReference type="EMBL" id="JAVDQD010000010">
    <property type="protein sequence ID" value="MDR6241661.1"/>
    <property type="molecule type" value="Genomic_DNA"/>
</dbReference>
<evidence type="ECO:0000259" key="1">
    <source>
        <dbReference type="Pfam" id="PF04965"/>
    </source>
</evidence>
<protein>
    <recommendedName>
        <fullName evidence="1">IraD/Gp25-like domain-containing protein</fullName>
    </recommendedName>
</protein>
<dbReference type="InterPro" id="IPR007048">
    <property type="entry name" value="IraD/Gp25-like"/>
</dbReference>
<dbReference type="RefSeq" id="WP_309942623.1">
    <property type="nucleotide sequence ID" value="NZ_AP025308.1"/>
</dbReference>
<sequence>MGNENSFLGRGWSFPPSFGKGHGIRMVNEENDIAESLHIILSTSPGERLMNPEFGCDLKAMSFSTIDSRTINSMNDLIKDAILKFEPRISLEKVEIDTSGQLEGIIRIELYYLIRKVNIRTNLVYPFYFKEGTNIDLDYE</sequence>
<reference evidence="2" key="1">
    <citation type="submission" date="2023-07" db="EMBL/GenBank/DDBJ databases">
        <title>Genomic Encyclopedia of Type Strains, Phase IV (KMG-IV): sequencing the most valuable type-strain genomes for metagenomic binning, comparative biology and taxonomic classification.</title>
        <authorList>
            <person name="Goeker M."/>
        </authorList>
    </citation>
    <scope>NUCLEOTIDE SEQUENCE</scope>
    <source>
        <strain evidence="2">DSM 26174</strain>
    </source>
</reference>